<dbReference type="AlphaFoldDB" id="A0A1U7NCJ9"/>
<feature type="transmembrane region" description="Helical" evidence="1">
    <location>
        <begin position="142"/>
        <end position="160"/>
    </location>
</feature>
<comment type="caution">
    <text evidence="2">The sequence shown here is derived from an EMBL/GenBank/DDBJ whole genome shotgun (WGS) entry which is preliminary data.</text>
</comment>
<protein>
    <submittedName>
        <fullName evidence="2">Uncharacterized protein</fullName>
    </submittedName>
</protein>
<organism evidence="2 3">
    <name type="scientific">Ileibacterium valens</name>
    <dbReference type="NCBI Taxonomy" id="1862668"/>
    <lineage>
        <taxon>Bacteria</taxon>
        <taxon>Bacillati</taxon>
        <taxon>Bacillota</taxon>
        <taxon>Erysipelotrichia</taxon>
        <taxon>Erysipelotrichales</taxon>
        <taxon>Erysipelotrichaceae</taxon>
        <taxon>Ileibacterium</taxon>
    </lineage>
</organism>
<keyword evidence="3" id="KW-1185">Reference proteome</keyword>
<evidence type="ECO:0000313" key="3">
    <source>
        <dbReference type="Proteomes" id="UP000186341"/>
    </source>
</evidence>
<accession>A0A1U7NCJ9</accession>
<evidence type="ECO:0000313" key="2">
    <source>
        <dbReference type="EMBL" id="OLU36300.1"/>
    </source>
</evidence>
<keyword evidence="1" id="KW-0472">Membrane</keyword>
<reference evidence="2 3" key="1">
    <citation type="submission" date="2016-11" db="EMBL/GenBank/DDBJ databases">
        <title>Description of two novel members of the family Erysipelotrichaceae: Ileibacterium lipovorans gen. nov., sp. nov. and Dubosiella newyorkensis, gen. nov., sp. nov.</title>
        <authorList>
            <person name="Cox L.M."/>
            <person name="Sohn J."/>
            <person name="Tyrrell K.L."/>
            <person name="Citron D.M."/>
            <person name="Lawson P.A."/>
            <person name="Patel N.B."/>
            <person name="Iizumi T."/>
            <person name="Perez-Perez G.I."/>
            <person name="Goldstein E.J."/>
            <person name="Blaser M.J."/>
        </authorList>
    </citation>
    <scope>NUCLEOTIDE SEQUENCE [LARGE SCALE GENOMIC DNA]</scope>
    <source>
        <strain evidence="2 3">NYU-BL-A3</strain>
    </source>
</reference>
<evidence type="ECO:0000256" key="1">
    <source>
        <dbReference type="SAM" id="Phobius"/>
    </source>
</evidence>
<feature type="transmembrane region" description="Helical" evidence="1">
    <location>
        <begin position="114"/>
        <end position="130"/>
    </location>
</feature>
<dbReference type="EMBL" id="MPJW01000283">
    <property type="protein sequence ID" value="OLU36300.1"/>
    <property type="molecule type" value="Genomic_DNA"/>
</dbReference>
<dbReference type="Proteomes" id="UP000186341">
    <property type="component" value="Unassembled WGS sequence"/>
</dbReference>
<feature type="transmembrane region" description="Helical" evidence="1">
    <location>
        <begin position="12"/>
        <end position="31"/>
    </location>
</feature>
<feature type="transmembrane region" description="Helical" evidence="1">
    <location>
        <begin position="172"/>
        <end position="191"/>
    </location>
</feature>
<keyword evidence="1" id="KW-1133">Transmembrane helix</keyword>
<dbReference type="RefSeq" id="WP_075821117.1">
    <property type="nucleotide sequence ID" value="NZ_CAOUMU010000031.1"/>
</dbReference>
<sequence>MKGLYQWTKKNRVVLIIFVIMTVLAALRVLAAHFRSPVYLVNGILDERLMFRYSDFSVYFAQENQNSLLKYMSFPWLLNVPSWTGLSFNSIYGLSWVLAALAIWLPVKRCAGKYWALLAYIFVLFAPQGFDLRTCVHLYRNIIIAQSFYILFGLMADLLLIAWEKNTKKNSITFILLQITLALVFPFVYFIKEDSFWMMPVLYLLMAGLIAGIIVNLIKVKKTPKKIIISVGLLLMCFLPYCSYRIAGQTYKQANQKYFNYAEYTLRTNGELADFINKVYSIESNNRSIKVWAPYDALEKAFDASETLTNHPGLKDAVFHSPWTKEGAEEIKGDFLSWVMVTALTKDENLKTAANINAFMKDVNLELEDAFEKGILKKDDRIQLTKSAGGRTWEEVGELFEPLIAFFAQSLTFNDFSSAPVYPVKFTPDLENYEMKLGQPLTYPTDEKGVEEMERKASIGAKIAKIDYKIYHYITPVLFVVGVISWFVVLILTICKKIKTDPKLAIQMTLVFVLCGISVGYVIGIVWFSQFLFVNREFARMIDILLYYGSGGSALFYMAILMAVPLVEKIYSKKTIEKV</sequence>
<feature type="transmembrane region" description="Helical" evidence="1">
    <location>
        <begin position="504"/>
        <end position="533"/>
    </location>
</feature>
<feature type="transmembrane region" description="Helical" evidence="1">
    <location>
        <begin position="197"/>
        <end position="218"/>
    </location>
</feature>
<feature type="transmembrane region" description="Helical" evidence="1">
    <location>
        <begin position="545"/>
        <end position="567"/>
    </location>
</feature>
<gene>
    <name evidence="2" type="ORF">BO222_12695</name>
</gene>
<proteinExistence type="predicted"/>
<feature type="transmembrane region" description="Helical" evidence="1">
    <location>
        <begin position="227"/>
        <end position="247"/>
    </location>
</feature>
<keyword evidence="1" id="KW-0812">Transmembrane</keyword>
<feature type="transmembrane region" description="Helical" evidence="1">
    <location>
        <begin position="86"/>
        <end position="107"/>
    </location>
</feature>
<name>A0A1U7NCJ9_9FIRM</name>
<feature type="transmembrane region" description="Helical" evidence="1">
    <location>
        <begin position="470"/>
        <end position="492"/>
    </location>
</feature>